<evidence type="ECO:0000256" key="3">
    <source>
        <dbReference type="ARBA" id="ARBA00022989"/>
    </source>
</evidence>
<feature type="domain" description="EamA" evidence="6">
    <location>
        <begin position="141"/>
        <end position="276"/>
    </location>
</feature>
<dbReference type="GO" id="GO:0016020">
    <property type="term" value="C:membrane"/>
    <property type="evidence" value="ECO:0007669"/>
    <property type="project" value="UniProtKB-SubCell"/>
</dbReference>
<feature type="transmembrane region" description="Helical" evidence="5">
    <location>
        <begin position="172"/>
        <end position="191"/>
    </location>
</feature>
<accession>A0A553GXB1</accession>
<organism evidence="7 8">
    <name type="scientific">Pseudomonas mangiferae</name>
    <dbReference type="NCBI Taxonomy" id="2593654"/>
    <lineage>
        <taxon>Bacteria</taxon>
        <taxon>Pseudomonadati</taxon>
        <taxon>Pseudomonadota</taxon>
        <taxon>Gammaproteobacteria</taxon>
        <taxon>Pseudomonadales</taxon>
        <taxon>Pseudomonadaceae</taxon>
        <taxon>Pseudomonas</taxon>
    </lineage>
</organism>
<feature type="transmembrane region" description="Helical" evidence="5">
    <location>
        <begin position="261"/>
        <end position="281"/>
    </location>
</feature>
<comment type="caution">
    <text evidence="7">The sequence shown here is derived from an EMBL/GenBank/DDBJ whole genome shotgun (WGS) entry which is preliminary data.</text>
</comment>
<keyword evidence="8" id="KW-1185">Reference proteome</keyword>
<dbReference type="Pfam" id="PF00892">
    <property type="entry name" value="EamA"/>
    <property type="match status" value="2"/>
</dbReference>
<reference evidence="7 8" key="1">
    <citation type="submission" date="2019-07" db="EMBL/GenBank/DDBJ databases">
        <title>Pseudomonas mangiferae sp. nov., isolated from bark of mango tree in Thailand.</title>
        <authorList>
            <person name="Srisuk N."/>
            <person name="Anurat P."/>
        </authorList>
    </citation>
    <scope>NUCLEOTIDE SEQUENCE [LARGE SCALE GENOMIC DNA]</scope>
    <source>
        <strain evidence="7 8">DMKU_BBB3-04</strain>
    </source>
</reference>
<feature type="transmembrane region" description="Helical" evidence="5">
    <location>
        <begin position="117"/>
        <end position="135"/>
    </location>
</feature>
<feature type="transmembrane region" description="Helical" evidence="5">
    <location>
        <begin position="203"/>
        <end position="224"/>
    </location>
</feature>
<keyword evidence="3 5" id="KW-1133">Transmembrane helix</keyword>
<dbReference type="EMBL" id="VJOY01000009">
    <property type="protein sequence ID" value="TRX74152.1"/>
    <property type="molecule type" value="Genomic_DNA"/>
</dbReference>
<keyword evidence="4 5" id="KW-0472">Membrane</keyword>
<evidence type="ECO:0000256" key="5">
    <source>
        <dbReference type="SAM" id="Phobius"/>
    </source>
</evidence>
<dbReference type="Gene3D" id="1.10.3730.20">
    <property type="match status" value="1"/>
</dbReference>
<dbReference type="OrthoDB" id="7158585at2"/>
<dbReference type="SUPFAM" id="SSF103481">
    <property type="entry name" value="Multidrug resistance efflux transporter EmrE"/>
    <property type="match status" value="2"/>
</dbReference>
<dbReference type="Proteomes" id="UP000315235">
    <property type="component" value="Unassembled WGS sequence"/>
</dbReference>
<name>A0A553GXB1_9PSED</name>
<dbReference type="InterPro" id="IPR000620">
    <property type="entry name" value="EamA_dom"/>
</dbReference>
<dbReference type="PANTHER" id="PTHR32322">
    <property type="entry name" value="INNER MEMBRANE TRANSPORTER"/>
    <property type="match status" value="1"/>
</dbReference>
<feature type="transmembrane region" description="Helical" evidence="5">
    <location>
        <begin position="236"/>
        <end position="255"/>
    </location>
</feature>
<evidence type="ECO:0000259" key="6">
    <source>
        <dbReference type="Pfam" id="PF00892"/>
    </source>
</evidence>
<dbReference type="RefSeq" id="WP_143488890.1">
    <property type="nucleotide sequence ID" value="NZ_VJOY01000009.1"/>
</dbReference>
<evidence type="ECO:0000256" key="1">
    <source>
        <dbReference type="ARBA" id="ARBA00004141"/>
    </source>
</evidence>
<feature type="transmembrane region" description="Helical" evidence="5">
    <location>
        <begin position="86"/>
        <end position="108"/>
    </location>
</feature>
<evidence type="ECO:0000313" key="8">
    <source>
        <dbReference type="Proteomes" id="UP000315235"/>
    </source>
</evidence>
<dbReference type="AlphaFoldDB" id="A0A553GXB1"/>
<gene>
    <name evidence="7" type="ORF">FM069_13535</name>
</gene>
<comment type="subcellular location">
    <subcellularLocation>
        <location evidence="1">Membrane</location>
        <topology evidence="1">Multi-pass membrane protein</topology>
    </subcellularLocation>
</comment>
<sequence length="293" mass="30737">MPARSVLLALLVAVLWGGNFIALKLATQAFPPIFMAAMRFACVAALMLPFVKVPTRAMLPGILAVSFTLGGLHFGPMFTGLSRVEAATGAILSQLSVPFSALLATLLFKERLGLRQVAGIALAFAGVALLAGAPGTASDPLGIGLIVIGAACWAVANGVIKHFGPFDPLMLTGWMALFAAPQLLAVSLLVEHGQWQAVREADAAGWAAVSYIVLAAGVVGYTLWYSLLNLHPVSRIVPFALLPPVIAVFLAIPLLHEPLTWNLAVGGLLTVAGVGLCELDLRRLVSVRPRRRG</sequence>
<dbReference type="InterPro" id="IPR050638">
    <property type="entry name" value="AA-Vitamin_Transporters"/>
</dbReference>
<dbReference type="InterPro" id="IPR037185">
    <property type="entry name" value="EmrE-like"/>
</dbReference>
<proteinExistence type="predicted"/>
<protein>
    <submittedName>
        <fullName evidence="7">EamA family transporter</fullName>
    </submittedName>
</protein>
<evidence type="ECO:0000256" key="4">
    <source>
        <dbReference type="ARBA" id="ARBA00023136"/>
    </source>
</evidence>
<feature type="transmembrane region" description="Helical" evidence="5">
    <location>
        <begin position="32"/>
        <end position="50"/>
    </location>
</feature>
<feature type="transmembrane region" description="Helical" evidence="5">
    <location>
        <begin position="57"/>
        <end position="74"/>
    </location>
</feature>
<dbReference type="PANTHER" id="PTHR32322:SF9">
    <property type="entry name" value="AMINO-ACID METABOLITE EFFLUX PUMP-RELATED"/>
    <property type="match status" value="1"/>
</dbReference>
<feature type="transmembrane region" description="Helical" evidence="5">
    <location>
        <begin position="141"/>
        <end position="160"/>
    </location>
</feature>
<evidence type="ECO:0000256" key="2">
    <source>
        <dbReference type="ARBA" id="ARBA00022692"/>
    </source>
</evidence>
<evidence type="ECO:0000313" key="7">
    <source>
        <dbReference type="EMBL" id="TRX74152.1"/>
    </source>
</evidence>
<keyword evidence="2 5" id="KW-0812">Transmembrane</keyword>
<feature type="domain" description="EamA" evidence="6">
    <location>
        <begin position="5"/>
        <end position="130"/>
    </location>
</feature>